<dbReference type="InterPro" id="IPR025812">
    <property type="entry name" value="Trm10_C_MTase_dom"/>
</dbReference>
<evidence type="ECO:0000313" key="13">
    <source>
        <dbReference type="Proteomes" id="UP000291343"/>
    </source>
</evidence>
<dbReference type="STRING" id="195883.A0A482WHD5"/>
<dbReference type="Proteomes" id="UP000291343">
    <property type="component" value="Unassembled WGS sequence"/>
</dbReference>
<dbReference type="PANTHER" id="PTHR13563:SF5">
    <property type="entry name" value="TRNA METHYLTRANSFERASE 10 HOMOLOG C"/>
    <property type="match status" value="1"/>
</dbReference>
<evidence type="ECO:0000256" key="9">
    <source>
        <dbReference type="ARBA" id="ARBA00029803"/>
    </source>
</evidence>
<dbReference type="PANTHER" id="PTHR13563">
    <property type="entry name" value="TRNA (GUANINE-9-) METHYLTRANSFERASE"/>
    <property type="match status" value="1"/>
</dbReference>
<organism evidence="12 13">
    <name type="scientific">Laodelphax striatellus</name>
    <name type="common">Small brown planthopper</name>
    <name type="synonym">Delphax striatella</name>
    <dbReference type="NCBI Taxonomy" id="195883"/>
    <lineage>
        <taxon>Eukaryota</taxon>
        <taxon>Metazoa</taxon>
        <taxon>Ecdysozoa</taxon>
        <taxon>Arthropoda</taxon>
        <taxon>Hexapoda</taxon>
        <taxon>Insecta</taxon>
        <taxon>Pterygota</taxon>
        <taxon>Neoptera</taxon>
        <taxon>Paraneoptera</taxon>
        <taxon>Hemiptera</taxon>
        <taxon>Auchenorrhyncha</taxon>
        <taxon>Fulgoroidea</taxon>
        <taxon>Delphacidae</taxon>
        <taxon>Criomorphinae</taxon>
        <taxon>Laodelphax</taxon>
    </lineage>
</organism>
<keyword evidence="5" id="KW-0819">tRNA processing</keyword>
<dbReference type="EMBL" id="QKKF02035859">
    <property type="protein sequence ID" value="RZF32858.1"/>
    <property type="molecule type" value="Genomic_DNA"/>
</dbReference>
<feature type="region of interest" description="Disordered" evidence="10">
    <location>
        <begin position="73"/>
        <end position="98"/>
    </location>
</feature>
<dbReference type="GO" id="GO:0008168">
    <property type="term" value="F:methyltransferase activity"/>
    <property type="evidence" value="ECO:0007669"/>
    <property type="project" value="UniProtKB-KW"/>
</dbReference>
<accession>A0A482WHD5</accession>
<keyword evidence="3" id="KW-0808">Transferase</keyword>
<dbReference type="PROSITE" id="PS51675">
    <property type="entry name" value="SAM_MT_TRM10"/>
    <property type="match status" value="1"/>
</dbReference>
<dbReference type="InterPro" id="IPR007356">
    <property type="entry name" value="tRNA_m1G_MeTrfase_euk"/>
</dbReference>
<dbReference type="GO" id="GO:0005654">
    <property type="term" value="C:nucleoplasm"/>
    <property type="evidence" value="ECO:0007669"/>
    <property type="project" value="TreeGrafter"/>
</dbReference>
<dbReference type="GO" id="GO:0000049">
    <property type="term" value="F:tRNA binding"/>
    <property type="evidence" value="ECO:0007669"/>
    <property type="project" value="TreeGrafter"/>
</dbReference>
<evidence type="ECO:0000313" key="12">
    <source>
        <dbReference type="EMBL" id="RZF32858.1"/>
    </source>
</evidence>
<evidence type="ECO:0000256" key="10">
    <source>
        <dbReference type="SAM" id="MobiDB-lite"/>
    </source>
</evidence>
<name>A0A482WHD5_LAOST</name>
<dbReference type="InParanoid" id="A0A482WHD5"/>
<evidence type="ECO:0000256" key="6">
    <source>
        <dbReference type="ARBA" id="ARBA00022946"/>
    </source>
</evidence>
<keyword evidence="4" id="KW-0949">S-adenosyl-L-methionine</keyword>
<proteinExistence type="predicted"/>
<evidence type="ECO:0000256" key="1">
    <source>
        <dbReference type="ARBA" id="ARBA00004173"/>
    </source>
</evidence>
<keyword evidence="6" id="KW-0809">Transit peptide</keyword>
<evidence type="ECO:0000256" key="2">
    <source>
        <dbReference type="ARBA" id="ARBA00022603"/>
    </source>
</evidence>
<gene>
    <name evidence="12" type="ORF">LSTR_LSTR009973</name>
</gene>
<keyword evidence="13" id="KW-1185">Reference proteome</keyword>
<evidence type="ECO:0000256" key="3">
    <source>
        <dbReference type="ARBA" id="ARBA00022679"/>
    </source>
</evidence>
<dbReference type="FunFam" id="3.40.1280.30:FF:000003">
    <property type="entry name" value="tRNA methyltransferase 10C, mitochondrial RNase P subunit"/>
    <property type="match status" value="1"/>
</dbReference>
<dbReference type="SMR" id="A0A482WHD5"/>
<sequence>MLVPFSRKLLKVAYNCGGSISKTARFSSFISLKIDKLTSQRVLCKKSVGVLPKPSLDHVVQCFCSKSDSKLIDNTSKSDDNSSENVNTPTKTEDNTLSSETDLFSDVDFDEITGGDEEMIKQLKVFILEIDVQRQEGYEVPSKITTEQWKNLMELSSWHRRKKYLRFLFLNEKKAENDRKRKERNRLLREELYQKRLEEEKENPPHMKYCLYNNSIFIRISDTTMHRYENNRLVNAMMYGQNLVIDCGFDSYMTMKEASNCGQQLTYVFSENRSHIEPFNLHLCNVGYKDRVIKVLSKYIPTMFEESYPINVTDKHYLELFPKERLVYLTPHCNNDLGKYDPNDIYIIGAIVDKTNVEPLTLAKAKSEGLRMARFPLDKYLDWGCGSKSLTVDQSVRIMLTLKETNDWYKAFQHVPSRKIVREVEEPDDCVSHYGQSYVGNSFEQGHEWGIAKRRERAKMNKHLDLRELLHKKEKHCDAFEDC</sequence>
<dbReference type="GO" id="GO:0070131">
    <property type="term" value="P:positive regulation of mitochondrial translation"/>
    <property type="evidence" value="ECO:0007669"/>
    <property type="project" value="TreeGrafter"/>
</dbReference>
<comment type="caution">
    <text evidence="12">The sequence shown here is derived from an EMBL/GenBank/DDBJ whole genome shotgun (WGS) entry which is preliminary data.</text>
</comment>
<keyword evidence="2" id="KW-0489">Methyltransferase</keyword>
<evidence type="ECO:0000256" key="7">
    <source>
        <dbReference type="ARBA" id="ARBA00023054"/>
    </source>
</evidence>
<dbReference type="GO" id="GO:0097745">
    <property type="term" value="P:mitochondrial tRNA 5'-end processing"/>
    <property type="evidence" value="ECO:0007669"/>
    <property type="project" value="TreeGrafter"/>
</dbReference>
<feature type="compositionally biased region" description="Polar residues" evidence="10">
    <location>
        <begin position="83"/>
        <end position="98"/>
    </location>
</feature>
<comment type="subcellular location">
    <subcellularLocation>
        <location evidence="1">Mitochondrion</location>
    </subcellularLocation>
</comment>
<keyword evidence="8" id="KW-0496">Mitochondrion</keyword>
<evidence type="ECO:0000256" key="5">
    <source>
        <dbReference type="ARBA" id="ARBA00022694"/>
    </source>
</evidence>
<dbReference type="InterPro" id="IPR038459">
    <property type="entry name" value="MT_TRM10-typ_sf"/>
</dbReference>
<dbReference type="FunCoup" id="A0A482WHD5">
    <property type="interactions" value="1270"/>
</dbReference>
<reference evidence="12 13" key="1">
    <citation type="journal article" date="2017" name="Gigascience">
        <title>Genome sequence of the small brown planthopper, Laodelphax striatellus.</title>
        <authorList>
            <person name="Zhu J."/>
            <person name="Jiang F."/>
            <person name="Wang X."/>
            <person name="Yang P."/>
            <person name="Bao Y."/>
            <person name="Zhao W."/>
            <person name="Wang W."/>
            <person name="Lu H."/>
            <person name="Wang Q."/>
            <person name="Cui N."/>
            <person name="Li J."/>
            <person name="Chen X."/>
            <person name="Luo L."/>
            <person name="Yu J."/>
            <person name="Kang L."/>
            <person name="Cui F."/>
        </authorList>
    </citation>
    <scope>NUCLEOTIDE SEQUENCE [LARGE SCALE GENOMIC DNA]</scope>
    <source>
        <strain evidence="12">Lst14</strain>
    </source>
</reference>
<dbReference type="InterPro" id="IPR028564">
    <property type="entry name" value="MT_TRM10-typ"/>
</dbReference>
<evidence type="ECO:0000256" key="4">
    <source>
        <dbReference type="ARBA" id="ARBA00022691"/>
    </source>
</evidence>
<dbReference type="AlphaFoldDB" id="A0A482WHD5"/>
<dbReference type="GO" id="GO:0005739">
    <property type="term" value="C:mitochondrion"/>
    <property type="evidence" value="ECO:0007669"/>
    <property type="project" value="UniProtKB-SubCell"/>
</dbReference>
<dbReference type="CDD" id="cd18102">
    <property type="entry name" value="Trm10_MRRP1"/>
    <property type="match status" value="1"/>
</dbReference>
<dbReference type="OrthoDB" id="9976048at2759"/>
<protein>
    <recommendedName>
        <fullName evidence="9">RNA (guanine-9-)-methyltransferase domain-containing protein 1</fullName>
    </recommendedName>
</protein>
<evidence type="ECO:0000256" key="8">
    <source>
        <dbReference type="ARBA" id="ARBA00023128"/>
    </source>
</evidence>
<evidence type="ECO:0000259" key="11">
    <source>
        <dbReference type="PROSITE" id="PS51675"/>
    </source>
</evidence>
<dbReference type="GO" id="GO:0032259">
    <property type="term" value="P:methylation"/>
    <property type="evidence" value="ECO:0007669"/>
    <property type="project" value="UniProtKB-KW"/>
</dbReference>
<keyword evidence="7" id="KW-0175">Coiled coil</keyword>
<feature type="domain" description="SAM-dependent MTase TRM10-type" evidence="11">
    <location>
        <begin position="229"/>
        <end position="422"/>
    </location>
</feature>
<dbReference type="Gene3D" id="3.40.1280.30">
    <property type="match status" value="1"/>
</dbReference>